<keyword evidence="2" id="KW-1185">Reference proteome</keyword>
<protein>
    <submittedName>
        <fullName evidence="1">Uncharacterized protein</fullName>
    </submittedName>
</protein>
<evidence type="ECO:0000313" key="2">
    <source>
        <dbReference type="Proteomes" id="UP000827872"/>
    </source>
</evidence>
<gene>
    <name evidence="1" type="ORF">K3G42_032106</name>
</gene>
<reference evidence="1" key="1">
    <citation type="submission" date="2021-08" db="EMBL/GenBank/DDBJ databases">
        <title>The first chromosome-level gecko genome reveals the dynamic sex chromosomes of Neotropical dwarf geckos (Sphaerodactylidae: Sphaerodactylus).</title>
        <authorList>
            <person name="Pinto B.J."/>
            <person name="Keating S.E."/>
            <person name="Gamble T."/>
        </authorList>
    </citation>
    <scope>NUCLEOTIDE SEQUENCE</scope>
    <source>
        <strain evidence="1">TG3544</strain>
    </source>
</reference>
<sequence length="659" mass="74409">MEKQGRPPRPPAPAAAAPPAIGFPEDEGSEPQYDESDLPTEFRMLNGSKKVLNFTSSVANQLLLVSVLEHLCHVYARNPTHSRRLFQLLCKTFTEMGLLSPFASCDEFSSLRLQHNRAITQLMKAANQQIHNGEFGSGDLQANSSENEALFEAQTSRYINEFDEISKLGKGTYGTVYKVRNKLDGQFYAIKKILIKKATKTDCMKMLREVKVLAELQHPNIVGYHTAWMEHVQPGCRKVERTLEWPSLKTSSEPGSTKDHGSIEEMEDSSSIVFADSSDSASRGHKENKTSTCELSADSYDSSSTNEAASRSFRVDNPLSALPQDGNQASISHEEFPQKDLCLQGQCEMEYHLMLHIQMQLCETSLCHWIADRNKRCLKTETSDPYHHVDVNRTLKIFQELLEGVYYIHSMGILHRDIKGFGSQVERCQAGRVRFIDVYSVTHKEWDDMEGLEADAFMQDTGGRMVPDLEQPRNIFLHGPDHHVKIGDFGLACKDIIQKDSHSSHNVKQRAGLIHTSGVGTCLYASPEQLQGCQYDFKSDMYSVGVILFELFQPFGTQMERTKNLMGLRDGHLPLPFSGKWPIQTKYIKLLTSKVSSQRPTAGQLLESELFHNAANVICSLQQKVVQQEEEIKLLREKVKLLLQEREERDRIKNPGSPV</sequence>
<dbReference type="Proteomes" id="UP000827872">
    <property type="component" value="Linkage Group LG04"/>
</dbReference>
<proteinExistence type="predicted"/>
<organism evidence="1 2">
    <name type="scientific">Sphaerodactylus townsendi</name>
    <dbReference type="NCBI Taxonomy" id="933632"/>
    <lineage>
        <taxon>Eukaryota</taxon>
        <taxon>Metazoa</taxon>
        <taxon>Chordata</taxon>
        <taxon>Craniata</taxon>
        <taxon>Vertebrata</taxon>
        <taxon>Euteleostomi</taxon>
        <taxon>Lepidosauria</taxon>
        <taxon>Squamata</taxon>
        <taxon>Bifurcata</taxon>
        <taxon>Gekkota</taxon>
        <taxon>Sphaerodactylidae</taxon>
        <taxon>Sphaerodactylus</taxon>
    </lineage>
</organism>
<accession>A0ACB8FM93</accession>
<evidence type="ECO:0000313" key="1">
    <source>
        <dbReference type="EMBL" id="KAH8006159.1"/>
    </source>
</evidence>
<dbReference type="EMBL" id="CM037617">
    <property type="protein sequence ID" value="KAH8006159.1"/>
    <property type="molecule type" value="Genomic_DNA"/>
</dbReference>
<comment type="caution">
    <text evidence="1">The sequence shown here is derived from an EMBL/GenBank/DDBJ whole genome shotgun (WGS) entry which is preliminary data.</text>
</comment>
<name>A0ACB8FM93_9SAUR</name>